<dbReference type="GO" id="GO:0008270">
    <property type="term" value="F:zinc ion binding"/>
    <property type="evidence" value="ECO:0007669"/>
    <property type="project" value="UniProtKB-KW"/>
</dbReference>
<dbReference type="OrthoDB" id="3207823at2759"/>
<keyword evidence="1" id="KW-0479">Metal-binding</keyword>
<evidence type="ECO:0000313" key="8">
    <source>
        <dbReference type="Proteomes" id="UP000054248"/>
    </source>
</evidence>
<evidence type="ECO:0000313" key="7">
    <source>
        <dbReference type="EMBL" id="KIO32226.1"/>
    </source>
</evidence>
<dbReference type="PROSITE" id="PS50865">
    <property type="entry name" value="ZF_MYND_2"/>
    <property type="match status" value="1"/>
</dbReference>
<gene>
    <name evidence="7" type="ORF">M407DRAFT_18796</name>
</gene>
<evidence type="ECO:0000256" key="3">
    <source>
        <dbReference type="ARBA" id="ARBA00022833"/>
    </source>
</evidence>
<dbReference type="SUPFAM" id="SSF144232">
    <property type="entry name" value="HIT/MYND zinc finger-like"/>
    <property type="match status" value="1"/>
</dbReference>
<dbReference type="AlphaFoldDB" id="A0A0C3QT11"/>
<evidence type="ECO:0000259" key="6">
    <source>
        <dbReference type="PROSITE" id="PS50865"/>
    </source>
</evidence>
<reference evidence="8" key="2">
    <citation type="submission" date="2015-01" db="EMBL/GenBank/DDBJ databases">
        <title>Evolutionary Origins and Diversification of the Mycorrhizal Mutualists.</title>
        <authorList>
            <consortium name="DOE Joint Genome Institute"/>
            <consortium name="Mycorrhizal Genomics Consortium"/>
            <person name="Kohler A."/>
            <person name="Kuo A."/>
            <person name="Nagy L.G."/>
            <person name="Floudas D."/>
            <person name="Copeland A."/>
            <person name="Barry K.W."/>
            <person name="Cichocki N."/>
            <person name="Veneault-Fourrey C."/>
            <person name="LaButti K."/>
            <person name="Lindquist E.A."/>
            <person name="Lipzen A."/>
            <person name="Lundell T."/>
            <person name="Morin E."/>
            <person name="Murat C."/>
            <person name="Riley R."/>
            <person name="Ohm R."/>
            <person name="Sun H."/>
            <person name="Tunlid A."/>
            <person name="Henrissat B."/>
            <person name="Grigoriev I.V."/>
            <person name="Hibbett D.S."/>
            <person name="Martin F."/>
        </authorList>
    </citation>
    <scope>NUCLEOTIDE SEQUENCE [LARGE SCALE GENOMIC DNA]</scope>
    <source>
        <strain evidence="8">MUT 4182</strain>
    </source>
</reference>
<evidence type="ECO:0000256" key="2">
    <source>
        <dbReference type="ARBA" id="ARBA00022771"/>
    </source>
</evidence>
<evidence type="ECO:0000256" key="5">
    <source>
        <dbReference type="SAM" id="MobiDB-lite"/>
    </source>
</evidence>
<proteinExistence type="predicted"/>
<feature type="domain" description="MYND-type" evidence="6">
    <location>
        <begin position="459"/>
        <end position="502"/>
    </location>
</feature>
<protein>
    <recommendedName>
        <fullName evidence="6">MYND-type domain-containing protein</fullName>
    </recommendedName>
</protein>
<evidence type="ECO:0000256" key="4">
    <source>
        <dbReference type="PROSITE-ProRule" id="PRU00134"/>
    </source>
</evidence>
<feature type="region of interest" description="Disordered" evidence="5">
    <location>
        <begin position="497"/>
        <end position="516"/>
    </location>
</feature>
<keyword evidence="2 4" id="KW-0863">Zinc-finger</keyword>
<sequence length="516" mass="58994">MSIKPNTRAQILVKILRGHVSVSDKTLVIKQCGDVFHFARITEPVDDDSWEAFRDAEVLDSLLEISSTLDLIDVAAITLLEAVLRHLRTVFLNPITTTMICSHPRMNAILLKYMPQIIASTYDALQTSNIPEDAQSASIRESALTIVGALLMSSTFKEDETFLKSLDKDYVLQILFETYIISKPMPEAIPLKYGTAILSSYFKDGNFDNEAIERVLEHHTAEKIAQRSLDLFKIDLLSMDSMLSGALHFLLSVNHSPKMHRPLVEAGVHLSMIQRYWRWIASKRRSEEEMCSFARAMATATNSFLRALEGDEHIELKNRVISQMVRQAEFMFVLGRTLLSKISFESASNDVLYIGRCIAEAVSGDTDFMNEEMKLAYMHCFRCLEDFIYSAPHKQDDQKGRSFLYESDKDQPDFTPAIQGWKEFGKLLGFDREQIQAEEFEKRKKEIDGVEGCSWFKCCLYRDTKIAPLREMMRCSGCKSVQYCGTRCQKLDWKEGGHKEECKSKSHARSRRVDQS</sequence>
<dbReference type="Pfam" id="PF01753">
    <property type="entry name" value="zf-MYND"/>
    <property type="match status" value="1"/>
</dbReference>
<dbReference type="EMBL" id="KN822956">
    <property type="protein sequence ID" value="KIO32226.1"/>
    <property type="molecule type" value="Genomic_DNA"/>
</dbReference>
<dbReference type="STRING" id="1051891.A0A0C3QT11"/>
<keyword evidence="8" id="KW-1185">Reference proteome</keyword>
<dbReference type="Gene3D" id="6.10.140.2220">
    <property type="match status" value="1"/>
</dbReference>
<keyword evidence="3" id="KW-0862">Zinc</keyword>
<name>A0A0C3QT11_9AGAM</name>
<dbReference type="Proteomes" id="UP000054248">
    <property type="component" value="Unassembled WGS sequence"/>
</dbReference>
<organism evidence="7 8">
    <name type="scientific">Tulasnella calospora MUT 4182</name>
    <dbReference type="NCBI Taxonomy" id="1051891"/>
    <lineage>
        <taxon>Eukaryota</taxon>
        <taxon>Fungi</taxon>
        <taxon>Dikarya</taxon>
        <taxon>Basidiomycota</taxon>
        <taxon>Agaricomycotina</taxon>
        <taxon>Agaricomycetes</taxon>
        <taxon>Cantharellales</taxon>
        <taxon>Tulasnellaceae</taxon>
        <taxon>Tulasnella</taxon>
    </lineage>
</organism>
<dbReference type="InterPro" id="IPR002893">
    <property type="entry name" value="Znf_MYND"/>
</dbReference>
<reference evidence="7 8" key="1">
    <citation type="submission" date="2014-04" db="EMBL/GenBank/DDBJ databases">
        <authorList>
            <consortium name="DOE Joint Genome Institute"/>
            <person name="Kuo A."/>
            <person name="Girlanda M."/>
            <person name="Perotto S."/>
            <person name="Kohler A."/>
            <person name="Nagy L.G."/>
            <person name="Floudas D."/>
            <person name="Copeland A."/>
            <person name="Barry K.W."/>
            <person name="Cichocki N."/>
            <person name="Veneault-Fourrey C."/>
            <person name="LaButti K."/>
            <person name="Lindquist E.A."/>
            <person name="Lipzen A."/>
            <person name="Lundell T."/>
            <person name="Morin E."/>
            <person name="Murat C."/>
            <person name="Sun H."/>
            <person name="Tunlid A."/>
            <person name="Henrissat B."/>
            <person name="Grigoriev I.V."/>
            <person name="Hibbett D.S."/>
            <person name="Martin F."/>
            <person name="Nordberg H.P."/>
            <person name="Cantor M.N."/>
            <person name="Hua S.X."/>
        </authorList>
    </citation>
    <scope>NUCLEOTIDE SEQUENCE [LARGE SCALE GENOMIC DNA]</scope>
    <source>
        <strain evidence="7 8">MUT 4182</strain>
    </source>
</reference>
<dbReference type="HOGENOM" id="CLU_548830_0_0_1"/>
<evidence type="ECO:0000256" key="1">
    <source>
        <dbReference type="ARBA" id="ARBA00022723"/>
    </source>
</evidence>
<accession>A0A0C3QT11</accession>